<dbReference type="SUPFAM" id="SSF52058">
    <property type="entry name" value="L domain-like"/>
    <property type="match status" value="1"/>
</dbReference>
<dbReference type="HOGENOM" id="CLU_659164_0_0_1"/>
<protein>
    <recommendedName>
        <fullName evidence="3">F-box domain-containing protein</fullName>
    </recommendedName>
</protein>
<gene>
    <name evidence="1" type="ORF">PIIN_05086</name>
</gene>
<dbReference type="AlphaFoldDB" id="G4TIK8"/>
<evidence type="ECO:0000313" key="2">
    <source>
        <dbReference type="Proteomes" id="UP000007148"/>
    </source>
</evidence>
<name>G4TIK8_SERID</name>
<organism evidence="1 2">
    <name type="scientific">Serendipita indica (strain DSM 11827)</name>
    <name type="common">Root endophyte fungus</name>
    <name type="synonym">Piriformospora indica</name>
    <dbReference type="NCBI Taxonomy" id="1109443"/>
    <lineage>
        <taxon>Eukaryota</taxon>
        <taxon>Fungi</taxon>
        <taxon>Dikarya</taxon>
        <taxon>Basidiomycota</taxon>
        <taxon>Agaricomycotina</taxon>
        <taxon>Agaricomycetes</taxon>
        <taxon>Sebacinales</taxon>
        <taxon>Serendipitaceae</taxon>
        <taxon>Serendipita</taxon>
    </lineage>
</organism>
<keyword evidence="2" id="KW-1185">Reference proteome</keyword>
<dbReference type="InParanoid" id="G4TIK8"/>
<dbReference type="Gene3D" id="3.80.10.10">
    <property type="entry name" value="Ribonuclease Inhibitor"/>
    <property type="match status" value="1"/>
</dbReference>
<proteinExistence type="predicted"/>
<dbReference type="EMBL" id="CAFZ01000108">
    <property type="protein sequence ID" value="CCA71151.1"/>
    <property type="molecule type" value="Genomic_DNA"/>
</dbReference>
<evidence type="ECO:0008006" key="3">
    <source>
        <dbReference type="Google" id="ProtNLM"/>
    </source>
</evidence>
<sequence length="389" mass="43646">MSDAGPKNLFSKLPRELFYDIVTLATSPIGKYELELDPDLHVRADGGKMSLSKAFLAGSDQSIIISTRLAILLTCKEWYAASLHILWSHLLFASSAKKDTVIAVYNAVRSKALVASSVRRLTVLATTAKDYEANESLWKEYADVIRLLPNMEILVCPHRLTINLTIPSKRLQVVHLLGSLTLGMAYTTDLFEDGWNNVRVLTLCANRVIAGRGPEEMIEFPNLTHLRLDISTIQNILHTSTRWEIPNIQVLALKSSNFEDWLPFMRRHGSKLRRMEICNPNHVDIPHVARWGTVQFTRLVSLFTTPGTVALDDLDAPNLSSFGIFYIPGARSDGLESCVGHVDDALERYPKLRAVHLLGKDSEPLIGGTELALNQHVRRWMNRGVMLEE</sequence>
<dbReference type="InterPro" id="IPR032675">
    <property type="entry name" value="LRR_dom_sf"/>
</dbReference>
<reference evidence="1 2" key="1">
    <citation type="journal article" date="2011" name="PLoS Pathog.">
        <title>Endophytic Life Strategies Decoded by Genome and Transcriptome Analyses of the Mutualistic Root Symbiont Piriformospora indica.</title>
        <authorList>
            <person name="Zuccaro A."/>
            <person name="Lahrmann U."/>
            <person name="Guldener U."/>
            <person name="Langen G."/>
            <person name="Pfiffi S."/>
            <person name="Biedenkopf D."/>
            <person name="Wong P."/>
            <person name="Samans B."/>
            <person name="Grimm C."/>
            <person name="Basiewicz M."/>
            <person name="Murat C."/>
            <person name="Martin F."/>
            <person name="Kogel K.H."/>
        </authorList>
    </citation>
    <scope>NUCLEOTIDE SEQUENCE [LARGE SCALE GENOMIC DNA]</scope>
    <source>
        <strain evidence="1 2">DSM 11827</strain>
    </source>
</reference>
<accession>G4TIK8</accession>
<evidence type="ECO:0000313" key="1">
    <source>
        <dbReference type="EMBL" id="CCA71151.1"/>
    </source>
</evidence>
<dbReference type="Proteomes" id="UP000007148">
    <property type="component" value="Unassembled WGS sequence"/>
</dbReference>
<comment type="caution">
    <text evidence="1">The sequence shown here is derived from an EMBL/GenBank/DDBJ whole genome shotgun (WGS) entry which is preliminary data.</text>
</comment>